<evidence type="ECO:0000313" key="2">
    <source>
        <dbReference type="Proteomes" id="UP001203342"/>
    </source>
</evidence>
<gene>
    <name evidence="1" type="ORF">NAT47_06975</name>
</gene>
<sequence length="122" mass="14530">MKYIKFKLPENISEPPKDGILKKLFFNLLGNVLSKIIPKANPDFEKYIDDVEYWILECETESGIPIREIGIDKNEKVILKMPFKNDYGYWIDNYFLLNDFVNKFNAVEIEKKDFEANWEKIN</sequence>
<dbReference type="EMBL" id="JAMLJN010000004">
    <property type="protein sequence ID" value="MCL9770154.1"/>
    <property type="molecule type" value="Genomic_DNA"/>
</dbReference>
<keyword evidence="2" id="KW-1185">Reference proteome</keyword>
<accession>A0ABT0TGR6</accession>
<organism evidence="1 2">
    <name type="scientific">Flavobacterium fragile</name>
    <dbReference type="NCBI Taxonomy" id="2949085"/>
    <lineage>
        <taxon>Bacteria</taxon>
        <taxon>Pseudomonadati</taxon>
        <taxon>Bacteroidota</taxon>
        <taxon>Flavobacteriia</taxon>
        <taxon>Flavobacteriales</taxon>
        <taxon>Flavobacteriaceae</taxon>
        <taxon>Flavobacterium</taxon>
    </lineage>
</organism>
<protein>
    <recommendedName>
        <fullName evidence="3">DUF695 domain-containing protein</fullName>
    </recommendedName>
</protein>
<name>A0ABT0TGR6_9FLAO</name>
<evidence type="ECO:0008006" key="3">
    <source>
        <dbReference type="Google" id="ProtNLM"/>
    </source>
</evidence>
<dbReference type="RefSeq" id="WP_250581647.1">
    <property type="nucleotide sequence ID" value="NZ_JAMLJN010000004.1"/>
</dbReference>
<reference evidence="1 2" key="1">
    <citation type="submission" date="2022-05" db="EMBL/GenBank/DDBJ databases">
        <title>Flavobacterium sp., isolated from activated sludge.</title>
        <authorList>
            <person name="Ran Q."/>
        </authorList>
    </citation>
    <scope>NUCLEOTIDE SEQUENCE [LARGE SCALE GENOMIC DNA]</scope>
    <source>
        <strain evidence="1 2">HXWNR69</strain>
    </source>
</reference>
<dbReference type="Proteomes" id="UP001203342">
    <property type="component" value="Unassembled WGS sequence"/>
</dbReference>
<evidence type="ECO:0000313" key="1">
    <source>
        <dbReference type="EMBL" id="MCL9770154.1"/>
    </source>
</evidence>
<proteinExistence type="predicted"/>
<comment type="caution">
    <text evidence="1">The sequence shown here is derived from an EMBL/GenBank/DDBJ whole genome shotgun (WGS) entry which is preliminary data.</text>
</comment>